<organism evidence="10 11">
    <name type="scientific">Gordonia humi</name>
    <dbReference type="NCBI Taxonomy" id="686429"/>
    <lineage>
        <taxon>Bacteria</taxon>
        <taxon>Bacillati</taxon>
        <taxon>Actinomycetota</taxon>
        <taxon>Actinomycetes</taxon>
        <taxon>Mycobacteriales</taxon>
        <taxon>Gordoniaceae</taxon>
        <taxon>Gordonia</taxon>
    </lineage>
</organism>
<feature type="transmembrane region" description="Helical" evidence="8">
    <location>
        <begin position="85"/>
        <end position="107"/>
    </location>
</feature>
<dbReference type="GO" id="GO:0006865">
    <property type="term" value="P:amino acid transport"/>
    <property type="evidence" value="ECO:0007669"/>
    <property type="project" value="UniProtKB-KW"/>
</dbReference>
<feature type="transmembrane region" description="Helical" evidence="8">
    <location>
        <begin position="49"/>
        <end position="73"/>
    </location>
</feature>
<dbReference type="Pfam" id="PF00324">
    <property type="entry name" value="AA_permease"/>
    <property type="match status" value="1"/>
</dbReference>
<reference evidence="10 11" key="1">
    <citation type="submission" date="2020-08" db="EMBL/GenBank/DDBJ databases">
        <title>Sequencing the genomes of 1000 actinobacteria strains.</title>
        <authorList>
            <person name="Klenk H.-P."/>
        </authorList>
    </citation>
    <scope>NUCLEOTIDE SEQUENCE [LARGE SCALE GENOMIC DNA]</scope>
    <source>
        <strain evidence="10 11">DSM 45298</strain>
    </source>
</reference>
<dbReference type="Proteomes" id="UP000551501">
    <property type="component" value="Unassembled WGS sequence"/>
</dbReference>
<keyword evidence="3" id="KW-0813">Transport</keyword>
<feature type="transmembrane region" description="Helical" evidence="8">
    <location>
        <begin position="127"/>
        <end position="149"/>
    </location>
</feature>
<proteinExistence type="inferred from homology"/>
<dbReference type="Gene3D" id="1.20.1740.10">
    <property type="entry name" value="Amino acid/polyamine transporter I"/>
    <property type="match status" value="1"/>
</dbReference>
<dbReference type="GO" id="GO:0016020">
    <property type="term" value="C:membrane"/>
    <property type="evidence" value="ECO:0007669"/>
    <property type="project" value="UniProtKB-SubCell"/>
</dbReference>
<sequence length="460" mass="48211">MADSGQDHIDVTDESHLRAGLRPRHLIMMSLGSAIGAGLFVGSGEGVSLAGPAALIAYAIIGLIIVSVMRMLGELAAADPNPGAFSYYVGTALGPGAGFMMGWLWWVQMTIVVSAEALAAAEGLENLIGVVPAWAWALIFMVVFTVLNLTGAANFGELEFWLALIKVVFIVVFLGIGAAYLLGWTSEPSPGLDHLGDFAPHGLSGITAALLVIAFAFGGIEIIAVAAAETDDPGPSVTKAIRTIVWRILVFYIGSVLVILLVIPAGDESLDTGPFVGVLEKAGLPAVATAMGAIIVIALLSSMNVNLYGASRMLFSLGVRRMGPSSVTRTSTNSVPVRAVLASVVVGFLMVPANYLWGEQVLDTLLSVVGSTLLVTWLSITAAQIVLRRRADATGTALPMRMWLFPYLSVVTFLALIAIVVMGLFDDGVRSQIISTAVLAAVLWGAGTLLHRRQSAAVDR</sequence>
<dbReference type="PROSITE" id="PS00218">
    <property type="entry name" value="AMINO_ACID_PERMEASE_1"/>
    <property type="match status" value="1"/>
</dbReference>
<feature type="transmembrane region" description="Helical" evidence="8">
    <location>
        <begin position="431"/>
        <end position="450"/>
    </location>
</feature>
<gene>
    <name evidence="10" type="ORF">BKA16_001929</name>
</gene>
<dbReference type="PIRSF" id="PIRSF006060">
    <property type="entry name" value="AA_transporter"/>
    <property type="match status" value="1"/>
</dbReference>
<feature type="transmembrane region" description="Helical" evidence="8">
    <location>
        <begin position="364"/>
        <end position="383"/>
    </location>
</feature>
<comment type="subcellular location">
    <subcellularLocation>
        <location evidence="1">Membrane</location>
        <topology evidence="1">Multi-pass membrane protein</topology>
    </subcellularLocation>
</comment>
<keyword evidence="5" id="KW-0029">Amino-acid transport</keyword>
<keyword evidence="7 8" id="KW-0472">Membrane</keyword>
<evidence type="ECO:0000259" key="9">
    <source>
        <dbReference type="Pfam" id="PF00324"/>
    </source>
</evidence>
<feature type="transmembrane region" description="Helical" evidence="8">
    <location>
        <begin position="286"/>
        <end position="315"/>
    </location>
</feature>
<feature type="domain" description="Amino acid permease/ SLC12A" evidence="9">
    <location>
        <begin position="25"/>
        <end position="444"/>
    </location>
</feature>
<dbReference type="EMBL" id="JACIFP010000001">
    <property type="protein sequence ID" value="MBB4135377.1"/>
    <property type="molecule type" value="Genomic_DNA"/>
</dbReference>
<protein>
    <submittedName>
        <fullName evidence="10">AAT family amino acid transporter</fullName>
    </submittedName>
</protein>
<keyword evidence="6 8" id="KW-1133">Transmembrane helix</keyword>
<feature type="transmembrane region" description="Helical" evidence="8">
    <location>
        <begin position="244"/>
        <end position="266"/>
    </location>
</feature>
<evidence type="ECO:0000313" key="11">
    <source>
        <dbReference type="Proteomes" id="UP000551501"/>
    </source>
</evidence>
<feature type="transmembrane region" description="Helical" evidence="8">
    <location>
        <begin position="26"/>
        <end position="43"/>
    </location>
</feature>
<feature type="transmembrane region" description="Helical" evidence="8">
    <location>
        <begin position="404"/>
        <end position="425"/>
    </location>
</feature>
<dbReference type="PANTHER" id="PTHR43495">
    <property type="entry name" value="GABA PERMEASE"/>
    <property type="match status" value="1"/>
</dbReference>
<keyword evidence="4 8" id="KW-0812">Transmembrane</keyword>
<dbReference type="GO" id="GO:0055085">
    <property type="term" value="P:transmembrane transport"/>
    <property type="evidence" value="ECO:0007669"/>
    <property type="project" value="InterPro"/>
</dbReference>
<name>A0A840F762_9ACTN</name>
<dbReference type="InterPro" id="IPR004840">
    <property type="entry name" value="Amino_acid_permease_CS"/>
</dbReference>
<dbReference type="PANTHER" id="PTHR43495:SF5">
    <property type="entry name" value="GAMMA-AMINOBUTYRIC ACID PERMEASE"/>
    <property type="match status" value="1"/>
</dbReference>
<evidence type="ECO:0000256" key="8">
    <source>
        <dbReference type="SAM" id="Phobius"/>
    </source>
</evidence>
<dbReference type="InterPro" id="IPR004841">
    <property type="entry name" value="AA-permease/SLC12A_dom"/>
</dbReference>
<evidence type="ECO:0000256" key="4">
    <source>
        <dbReference type="ARBA" id="ARBA00022692"/>
    </source>
</evidence>
<evidence type="ECO:0000256" key="1">
    <source>
        <dbReference type="ARBA" id="ARBA00004141"/>
    </source>
</evidence>
<evidence type="ECO:0000256" key="6">
    <source>
        <dbReference type="ARBA" id="ARBA00022989"/>
    </source>
</evidence>
<dbReference type="RefSeq" id="WP_183370425.1">
    <property type="nucleotide sequence ID" value="NZ_BAABHL010000065.1"/>
</dbReference>
<evidence type="ECO:0000256" key="3">
    <source>
        <dbReference type="ARBA" id="ARBA00022448"/>
    </source>
</evidence>
<evidence type="ECO:0000256" key="2">
    <source>
        <dbReference type="ARBA" id="ARBA00008583"/>
    </source>
</evidence>
<dbReference type="AlphaFoldDB" id="A0A840F762"/>
<feature type="transmembrane region" description="Helical" evidence="8">
    <location>
        <begin position="202"/>
        <end position="224"/>
    </location>
</feature>
<evidence type="ECO:0000256" key="7">
    <source>
        <dbReference type="ARBA" id="ARBA00023136"/>
    </source>
</evidence>
<keyword evidence="11" id="KW-1185">Reference proteome</keyword>
<dbReference type="FunFam" id="1.20.1740.10:FF:000001">
    <property type="entry name" value="Amino acid permease"/>
    <property type="match status" value="1"/>
</dbReference>
<evidence type="ECO:0000313" key="10">
    <source>
        <dbReference type="EMBL" id="MBB4135377.1"/>
    </source>
</evidence>
<comment type="caution">
    <text evidence="10">The sequence shown here is derived from an EMBL/GenBank/DDBJ whole genome shotgun (WGS) entry which is preliminary data.</text>
</comment>
<comment type="similarity">
    <text evidence="2">Belongs to the amino acid-polyamine-organocation (APC) superfamily. Amino acid transporter (AAT) (TC 2.A.3.1) family.</text>
</comment>
<feature type="transmembrane region" description="Helical" evidence="8">
    <location>
        <begin position="161"/>
        <end position="182"/>
    </location>
</feature>
<evidence type="ECO:0000256" key="5">
    <source>
        <dbReference type="ARBA" id="ARBA00022970"/>
    </source>
</evidence>
<accession>A0A840F762</accession>
<feature type="transmembrane region" description="Helical" evidence="8">
    <location>
        <begin position="335"/>
        <end position="358"/>
    </location>
</feature>